<dbReference type="Pfam" id="PF12728">
    <property type="entry name" value="HTH_17"/>
    <property type="match status" value="1"/>
</dbReference>
<accession>A0A5C6EXP6</accession>
<protein>
    <submittedName>
        <fullName evidence="2">Helix-turn-helix domain protein</fullName>
    </submittedName>
</protein>
<comment type="caution">
    <text evidence="2">The sequence shown here is derived from an EMBL/GenBank/DDBJ whole genome shotgun (WGS) entry which is preliminary data.</text>
</comment>
<gene>
    <name evidence="2" type="ORF">Poly51_31110</name>
</gene>
<dbReference type="AlphaFoldDB" id="A0A5C6EXP6"/>
<organism evidence="2 3">
    <name type="scientific">Rubripirellula tenax</name>
    <dbReference type="NCBI Taxonomy" id="2528015"/>
    <lineage>
        <taxon>Bacteria</taxon>
        <taxon>Pseudomonadati</taxon>
        <taxon>Planctomycetota</taxon>
        <taxon>Planctomycetia</taxon>
        <taxon>Pirellulales</taxon>
        <taxon>Pirellulaceae</taxon>
        <taxon>Rubripirellula</taxon>
    </lineage>
</organism>
<evidence type="ECO:0000259" key="1">
    <source>
        <dbReference type="Pfam" id="PF12728"/>
    </source>
</evidence>
<dbReference type="GO" id="GO:0003677">
    <property type="term" value="F:DNA binding"/>
    <property type="evidence" value="ECO:0007669"/>
    <property type="project" value="InterPro"/>
</dbReference>
<proteinExistence type="predicted"/>
<dbReference type="InterPro" id="IPR010093">
    <property type="entry name" value="SinI_DNA-bd"/>
</dbReference>
<sequence>MADLLIRDTDRDELIRDTAEAVAQLLRSESASETKPMLVDGDEMARLASISRPTVDRGVRSGLIPSVMIGRARRFRPDAVIAALESAGSE</sequence>
<evidence type="ECO:0000313" key="2">
    <source>
        <dbReference type="EMBL" id="TWU54393.1"/>
    </source>
</evidence>
<dbReference type="RefSeq" id="WP_246114520.1">
    <property type="nucleotide sequence ID" value="NZ_SJPW01000004.1"/>
</dbReference>
<evidence type="ECO:0000313" key="3">
    <source>
        <dbReference type="Proteomes" id="UP000318288"/>
    </source>
</evidence>
<keyword evidence="3" id="KW-1185">Reference proteome</keyword>
<dbReference type="EMBL" id="SJPW01000004">
    <property type="protein sequence ID" value="TWU54393.1"/>
    <property type="molecule type" value="Genomic_DNA"/>
</dbReference>
<dbReference type="InterPro" id="IPR041657">
    <property type="entry name" value="HTH_17"/>
</dbReference>
<dbReference type="Proteomes" id="UP000318288">
    <property type="component" value="Unassembled WGS sequence"/>
</dbReference>
<reference evidence="2 3" key="1">
    <citation type="submission" date="2019-02" db="EMBL/GenBank/DDBJ databases">
        <title>Deep-cultivation of Planctomycetes and their phenomic and genomic characterization uncovers novel biology.</title>
        <authorList>
            <person name="Wiegand S."/>
            <person name="Jogler M."/>
            <person name="Boedeker C."/>
            <person name="Pinto D."/>
            <person name="Vollmers J."/>
            <person name="Rivas-Marin E."/>
            <person name="Kohn T."/>
            <person name="Peeters S.H."/>
            <person name="Heuer A."/>
            <person name="Rast P."/>
            <person name="Oberbeckmann S."/>
            <person name="Bunk B."/>
            <person name="Jeske O."/>
            <person name="Meyerdierks A."/>
            <person name="Storesund J.E."/>
            <person name="Kallscheuer N."/>
            <person name="Luecker S."/>
            <person name="Lage O.M."/>
            <person name="Pohl T."/>
            <person name="Merkel B.J."/>
            <person name="Hornburger P."/>
            <person name="Mueller R.-W."/>
            <person name="Bruemmer F."/>
            <person name="Labrenz M."/>
            <person name="Spormann A.M."/>
            <person name="Op Den Camp H."/>
            <person name="Overmann J."/>
            <person name="Amann R."/>
            <person name="Jetten M.S.M."/>
            <person name="Mascher T."/>
            <person name="Medema M.H."/>
            <person name="Devos D.P."/>
            <person name="Kaster A.-K."/>
            <person name="Ovreas L."/>
            <person name="Rohde M."/>
            <person name="Galperin M.Y."/>
            <person name="Jogler C."/>
        </authorList>
    </citation>
    <scope>NUCLEOTIDE SEQUENCE [LARGE SCALE GENOMIC DNA]</scope>
    <source>
        <strain evidence="2 3">Poly51</strain>
    </source>
</reference>
<feature type="domain" description="Helix-turn-helix" evidence="1">
    <location>
        <begin position="42"/>
        <end position="86"/>
    </location>
</feature>
<dbReference type="NCBIfam" id="TIGR01764">
    <property type="entry name" value="excise"/>
    <property type="match status" value="1"/>
</dbReference>
<name>A0A5C6EXP6_9BACT</name>